<dbReference type="STRING" id="683840.U5HIK0"/>
<evidence type="ECO:0008006" key="8">
    <source>
        <dbReference type="Google" id="ProtNLM"/>
    </source>
</evidence>
<name>U5HIK0_USTV1</name>
<comment type="similarity">
    <text evidence="1 4">Belongs to the short-chain dehydrogenases/reductases (SDR) family.</text>
</comment>
<proteinExistence type="inferred from homology"/>
<evidence type="ECO:0000313" key="6">
    <source>
        <dbReference type="EnsemblFungi" id="MVLG_06852T0"/>
    </source>
</evidence>
<evidence type="ECO:0000256" key="3">
    <source>
        <dbReference type="ARBA" id="ARBA00023002"/>
    </source>
</evidence>
<dbReference type="InterPro" id="IPR002347">
    <property type="entry name" value="SDR_fam"/>
</dbReference>
<evidence type="ECO:0000256" key="4">
    <source>
        <dbReference type="RuleBase" id="RU000363"/>
    </source>
</evidence>
<dbReference type="OrthoDB" id="1393670at2759"/>
<dbReference type="Gene3D" id="3.40.50.720">
    <property type="entry name" value="NAD(P)-binding Rossmann-like Domain"/>
    <property type="match status" value="1"/>
</dbReference>
<gene>
    <name evidence="5" type="ORF">MVLG_06852</name>
</gene>
<reference evidence="7" key="1">
    <citation type="submission" date="2010-11" db="EMBL/GenBank/DDBJ databases">
        <title>The genome sequence of Microbotryum violaceum strain p1A1 Lamole.</title>
        <authorList>
            <person name="Cuomo C."/>
            <person name="Perlin M."/>
            <person name="Young S.K."/>
            <person name="Zeng Q."/>
            <person name="Gargeya S."/>
            <person name="Alvarado L."/>
            <person name="Berlin A."/>
            <person name="Chapman S.B."/>
            <person name="Chen Z."/>
            <person name="Freedman E."/>
            <person name="Gellesch M."/>
            <person name="Goldberg J."/>
            <person name="Griggs A."/>
            <person name="Gujja S."/>
            <person name="Heilman E."/>
            <person name="Heiman D."/>
            <person name="Howarth C."/>
            <person name="Mehta T."/>
            <person name="Neiman D."/>
            <person name="Pearson M."/>
            <person name="Roberts A."/>
            <person name="Saif S."/>
            <person name="Shea T."/>
            <person name="Shenoy N."/>
            <person name="Sisk P."/>
            <person name="Stolte C."/>
            <person name="Sykes S."/>
            <person name="White J."/>
            <person name="Yandava C."/>
            <person name="Haas B."/>
            <person name="Nusbaum C."/>
            <person name="Birren B."/>
        </authorList>
    </citation>
    <scope>NUCLEOTIDE SEQUENCE [LARGE SCALE GENOMIC DNA]</scope>
    <source>
        <strain evidence="7">p1A1 Lamole</strain>
    </source>
</reference>
<accession>U5HIK0</accession>
<dbReference type="AlphaFoldDB" id="U5HIK0"/>
<evidence type="ECO:0000313" key="5">
    <source>
        <dbReference type="EMBL" id="KDE02601.1"/>
    </source>
</evidence>
<evidence type="ECO:0000256" key="2">
    <source>
        <dbReference type="ARBA" id="ARBA00022857"/>
    </source>
</evidence>
<sequence length="204" mass="21453">MGFGCEARIAGEVYTLEVTIGPIQTLHLARGRQFFKCLDRGMTVATVKAPFRIVREAAPYLRAKDPKVIATNRAIVNISSIAGLHGNVGQTNYATAKSGILGFTKTVAKEWGAFNVRCNAVAFGYILSRLTQAKELGETIEVAGQNISLGIPTGGKKQEGPVPGIPLGRPGTAQEAANGVLFLISPLASYAMGHTLEVTAGNGI</sequence>
<evidence type="ECO:0000313" key="7">
    <source>
        <dbReference type="Proteomes" id="UP000017200"/>
    </source>
</evidence>
<keyword evidence="2" id="KW-0521">NADP</keyword>
<protein>
    <recommendedName>
        <fullName evidence="8">3-oxoacyl-[acyl-carrier protein] reductase</fullName>
    </recommendedName>
</protein>
<dbReference type="SUPFAM" id="SSF51735">
    <property type="entry name" value="NAD(P)-binding Rossmann-fold domains"/>
    <property type="match status" value="1"/>
</dbReference>
<reference evidence="6" key="4">
    <citation type="submission" date="2015-06" db="UniProtKB">
        <authorList>
            <consortium name="EnsemblFungi"/>
        </authorList>
    </citation>
    <scope>IDENTIFICATION</scope>
</reference>
<keyword evidence="3" id="KW-0560">Oxidoreductase</keyword>
<dbReference type="PANTHER" id="PTHR42760">
    <property type="entry name" value="SHORT-CHAIN DEHYDROGENASES/REDUCTASES FAMILY MEMBER"/>
    <property type="match status" value="1"/>
</dbReference>
<dbReference type="EMBL" id="GL541801">
    <property type="protein sequence ID" value="KDE02601.1"/>
    <property type="molecule type" value="Genomic_DNA"/>
</dbReference>
<dbReference type="EMBL" id="AEIJ01000912">
    <property type="status" value="NOT_ANNOTATED_CDS"/>
    <property type="molecule type" value="Genomic_DNA"/>
</dbReference>
<evidence type="ECO:0000256" key="1">
    <source>
        <dbReference type="ARBA" id="ARBA00006484"/>
    </source>
</evidence>
<dbReference type="InParanoid" id="U5HIK0"/>
<dbReference type="PANTHER" id="PTHR42760:SF133">
    <property type="entry name" value="3-OXOACYL-[ACYL-CARRIER-PROTEIN] REDUCTASE"/>
    <property type="match status" value="1"/>
</dbReference>
<reference evidence="5" key="2">
    <citation type="submission" date="2010-11" db="EMBL/GenBank/DDBJ databases">
        <authorList>
            <consortium name="The Broad Institute Genome Sequencing Platform"/>
            <person name="Earl A."/>
            <person name="Ward D."/>
            <person name="Feldgarden M."/>
            <person name="Gevers D."/>
            <person name="Butler R."/>
            <person name="Young S.K."/>
            <person name="Zeng Q."/>
            <person name="Gargeya S."/>
            <person name="Fitzgerald M."/>
            <person name="Haas B."/>
            <person name="Abouelleil A."/>
            <person name="Alvarado L."/>
            <person name="Arachchi H.M."/>
            <person name="Berlin A."/>
            <person name="Brown A."/>
            <person name="Chapman S.B."/>
            <person name="Chen Z."/>
            <person name="Dunbar C."/>
            <person name="Freedman E."/>
            <person name="Gearin G."/>
            <person name="Gellesch M."/>
            <person name="Goldberg J."/>
            <person name="Griggs A."/>
            <person name="Gujja S."/>
            <person name="Heilman E."/>
            <person name="Heiman D."/>
            <person name="Howarth C."/>
            <person name="Larson L."/>
            <person name="Lui A."/>
            <person name="MacDonald P.J.P."/>
            <person name="Mehta T."/>
            <person name="Montmayeur A."/>
            <person name="Murphy C."/>
            <person name="Neiman D."/>
            <person name="Pearson M."/>
            <person name="Priest M."/>
            <person name="Roberts A."/>
            <person name="Saif S."/>
            <person name="Shea T."/>
            <person name="Shenoy N."/>
            <person name="Sisk P."/>
            <person name="Stolte C."/>
            <person name="Sykes S."/>
            <person name="White J."/>
            <person name="Yandava C."/>
            <person name="Wortman J."/>
            <person name="Nusbaum C."/>
            <person name="Birren B."/>
        </authorList>
    </citation>
    <scope>NUCLEOTIDE SEQUENCE</scope>
    <source>
        <strain evidence="5">P1A1 Lamole</strain>
    </source>
</reference>
<keyword evidence="7" id="KW-1185">Reference proteome</keyword>
<dbReference type="GO" id="GO:0048038">
    <property type="term" value="F:quinone binding"/>
    <property type="evidence" value="ECO:0007669"/>
    <property type="project" value="TreeGrafter"/>
</dbReference>
<dbReference type="EnsemblFungi" id="MVLG_06852T0">
    <property type="protein sequence ID" value="MVLG_06852T0"/>
    <property type="gene ID" value="MVLG_06852"/>
</dbReference>
<dbReference type="PRINTS" id="PR00081">
    <property type="entry name" value="GDHRDH"/>
</dbReference>
<dbReference type="PROSITE" id="PS00061">
    <property type="entry name" value="ADH_SHORT"/>
    <property type="match status" value="1"/>
</dbReference>
<dbReference type="InterPro" id="IPR020904">
    <property type="entry name" value="Sc_DH/Rdtase_CS"/>
</dbReference>
<reference evidence="5 7" key="3">
    <citation type="journal article" date="2015" name="BMC Genomics">
        <title>Sex and parasites: genomic and transcriptomic analysis of Microbotryum lychnidis-dioicae, the biotrophic and plant-castrating anther smut fungus.</title>
        <authorList>
            <person name="Perlin M.H."/>
            <person name="Amselem J."/>
            <person name="Fontanillas E."/>
            <person name="Toh S.S."/>
            <person name="Chen Z."/>
            <person name="Goldberg J."/>
            <person name="Duplessis S."/>
            <person name="Henrissat B."/>
            <person name="Young S."/>
            <person name="Zeng Q."/>
            <person name="Aguileta G."/>
            <person name="Petit E."/>
            <person name="Badouin H."/>
            <person name="Andrews J."/>
            <person name="Razeeq D."/>
            <person name="Gabaldon T."/>
            <person name="Quesneville H."/>
            <person name="Giraud T."/>
            <person name="Hood M.E."/>
            <person name="Schultz D.J."/>
            <person name="Cuomo C.A."/>
        </authorList>
    </citation>
    <scope>NUCLEOTIDE SEQUENCE [LARGE SCALE GENOMIC DNA]</scope>
    <source>
        <strain evidence="5">P1A1 Lamole</strain>
        <strain evidence="7">p1A1 Lamole</strain>
    </source>
</reference>
<organism evidence="5">
    <name type="scientific">Microbotryum lychnidis-dioicae (strain p1A1 Lamole / MvSl-1064)</name>
    <name type="common">Anther smut fungus</name>
    <dbReference type="NCBI Taxonomy" id="683840"/>
    <lineage>
        <taxon>Eukaryota</taxon>
        <taxon>Fungi</taxon>
        <taxon>Dikarya</taxon>
        <taxon>Basidiomycota</taxon>
        <taxon>Pucciniomycotina</taxon>
        <taxon>Microbotryomycetes</taxon>
        <taxon>Microbotryales</taxon>
        <taxon>Microbotryaceae</taxon>
        <taxon>Microbotryum</taxon>
    </lineage>
</organism>
<dbReference type="Proteomes" id="UP000017200">
    <property type="component" value="Unassembled WGS sequence"/>
</dbReference>
<dbReference type="GO" id="GO:0006633">
    <property type="term" value="P:fatty acid biosynthetic process"/>
    <property type="evidence" value="ECO:0007669"/>
    <property type="project" value="TreeGrafter"/>
</dbReference>
<dbReference type="GO" id="GO:0016616">
    <property type="term" value="F:oxidoreductase activity, acting on the CH-OH group of donors, NAD or NADP as acceptor"/>
    <property type="evidence" value="ECO:0007669"/>
    <property type="project" value="TreeGrafter"/>
</dbReference>
<dbReference type="InterPro" id="IPR036291">
    <property type="entry name" value="NAD(P)-bd_dom_sf"/>
</dbReference>
<dbReference type="Pfam" id="PF00106">
    <property type="entry name" value="adh_short"/>
    <property type="match status" value="1"/>
</dbReference>
<dbReference type="PRINTS" id="PR00080">
    <property type="entry name" value="SDRFAMILY"/>
</dbReference>